<feature type="domain" description="Dienelactone hydrolase" evidence="1">
    <location>
        <begin position="80"/>
        <end position="287"/>
    </location>
</feature>
<proteinExistence type="predicted"/>
<dbReference type="Proteomes" id="UP000218151">
    <property type="component" value="Unassembled WGS sequence"/>
</dbReference>
<evidence type="ECO:0000259" key="1">
    <source>
        <dbReference type="Pfam" id="PF01738"/>
    </source>
</evidence>
<dbReference type="InterPro" id="IPR006311">
    <property type="entry name" value="TAT_signal"/>
</dbReference>
<dbReference type="RefSeq" id="WP_095999644.1">
    <property type="nucleotide sequence ID" value="NZ_NSLI01000006.1"/>
</dbReference>
<dbReference type="Pfam" id="PF01738">
    <property type="entry name" value="DLH"/>
    <property type="match status" value="1"/>
</dbReference>
<accession>A0A2A2SB79</accession>
<dbReference type="AlphaFoldDB" id="A0A2A2SB79"/>
<organism evidence="2 3">
    <name type="scientific">Sphingomonas lenta</name>
    <dbReference type="NCBI Taxonomy" id="1141887"/>
    <lineage>
        <taxon>Bacteria</taxon>
        <taxon>Pseudomonadati</taxon>
        <taxon>Pseudomonadota</taxon>
        <taxon>Alphaproteobacteria</taxon>
        <taxon>Sphingomonadales</taxon>
        <taxon>Sphingomonadaceae</taxon>
        <taxon>Sphingomonas</taxon>
    </lineage>
</organism>
<name>A0A2A2SB79_9SPHN</name>
<dbReference type="GO" id="GO:0016787">
    <property type="term" value="F:hydrolase activity"/>
    <property type="evidence" value="ECO:0007669"/>
    <property type="project" value="InterPro"/>
</dbReference>
<dbReference type="OrthoDB" id="9771666at2"/>
<keyword evidence="3" id="KW-1185">Reference proteome</keyword>
<dbReference type="InterPro" id="IPR002925">
    <property type="entry name" value="Dienelactn_hydro"/>
</dbReference>
<dbReference type="InterPro" id="IPR051049">
    <property type="entry name" value="Dienelactone_hydrolase-like"/>
</dbReference>
<dbReference type="PROSITE" id="PS51318">
    <property type="entry name" value="TAT"/>
    <property type="match status" value="1"/>
</dbReference>
<dbReference type="SUPFAM" id="SSF53474">
    <property type="entry name" value="alpha/beta-Hydrolases"/>
    <property type="match status" value="1"/>
</dbReference>
<dbReference type="EMBL" id="NSLI01000006">
    <property type="protein sequence ID" value="PAX06509.1"/>
    <property type="molecule type" value="Genomic_DNA"/>
</dbReference>
<comment type="caution">
    <text evidence="2">The sequence shown here is derived from an EMBL/GenBank/DDBJ whole genome shotgun (WGS) entry which is preliminary data.</text>
</comment>
<dbReference type="InterPro" id="IPR029058">
    <property type="entry name" value="AB_hydrolase_fold"/>
</dbReference>
<evidence type="ECO:0000313" key="3">
    <source>
        <dbReference type="Proteomes" id="UP000218151"/>
    </source>
</evidence>
<sequence>MTELRDEAIRLYDAYTHEHLDRRRLLREMTALAGSVAAAEALIGAIGVSSAAAQIVSAADPRLLTARNINEFAGRPLTSYAAWPRDPKAVRGAVLVIHENRGLNTHIEDVTRRVGLEGFVAVAPDFLSAQGGTPADPDKARAMIGQADYDLLLAQATGALDFMRKVHGDRAKTGAIGFCWGGAFVNRLAVAAGPRLAAGVSYYGPAPAPSEAAKVQAAMMIHLAGNDSRVNTTGLPWIEALKAAGKEVEGHVYPGAEHAFNNDTSAERYDKQAADLAWRRTVAFLRRELDA</sequence>
<gene>
    <name evidence="2" type="ORF">CKY28_17325</name>
</gene>
<dbReference type="Gene3D" id="3.40.50.1820">
    <property type="entry name" value="alpha/beta hydrolase"/>
    <property type="match status" value="1"/>
</dbReference>
<evidence type="ECO:0000313" key="2">
    <source>
        <dbReference type="EMBL" id="PAX06509.1"/>
    </source>
</evidence>
<protein>
    <submittedName>
        <fullName evidence="2">Carboxymethylenebutenolidase</fullName>
    </submittedName>
</protein>
<reference evidence="3" key="1">
    <citation type="submission" date="2017-09" db="EMBL/GenBank/DDBJ databases">
        <authorList>
            <person name="Feng G."/>
            <person name="Zhu H."/>
        </authorList>
    </citation>
    <scope>NUCLEOTIDE SEQUENCE [LARGE SCALE GENOMIC DNA]</scope>
    <source>
        <strain evidence="3">1PNM-20</strain>
    </source>
</reference>
<dbReference type="PANTHER" id="PTHR46623:SF6">
    <property type="entry name" value="ALPHA_BETA-HYDROLASES SUPERFAMILY PROTEIN"/>
    <property type="match status" value="1"/>
</dbReference>
<dbReference type="PANTHER" id="PTHR46623">
    <property type="entry name" value="CARBOXYMETHYLENEBUTENOLIDASE-RELATED"/>
    <property type="match status" value="1"/>
</dbReference>